<evidence type="ECO:0000256" key="7">
    <source>
        <dbReference type="ARBA" id="ARBA00022840"/>
    </source>
</evidence>
<comment type="catalytic activity">
    <reaction evidence="10">
        <text>(6S)-5,6,7,8-tetrahydrofolyl-(gamma-L-Glu)(n) + L-glutamate + ATP = (6S)-5,6,7,8-tetrahydrofolyl-(gamma-L-Glu)(n+1) + ADP + phosphate + H(+)</text>
        <dbReference type="Rhea" id="RHEA:10580"/>
        <dbReference type="Rhea" id="RHEA-COMP:14738"/>
        <dbReference type="Rhea" id="RHEA-COMP:14740"/>
        <dbReference type="ChEBI" id="CHEBI:15378"/>
        <dbReference type="ChEBI" id="CHEBI:29985"/>
        <dbReference type="ChEBI" id="CHEBI:30616"/>
        <dbReference type="ChEBI" id="CHEBI:43474"/>
        <dbReference type="ChEBI" id="CHEBI:141005"/>
        <dbReference type="ChEBI" id="CHEBI:456216"/>
        <dbReference type="EC" id="6.3.2.17"/>
    </reaction>
</comment>
<dbReference type="GO" id="GO:0005524">
    <property type="term" value="F:ATP binding"/>
    <property type="evidence" value="ECO:0007669"/>
    <property type="project" value="UniProtKB-KW"/>
</dbReference>
<proteinExistence type="inferred from homology"/>
<dbReference type="PANTHER" id="PTHR11136:SF0">
    <property type="entry name" value="DIHYDROFOLATE SYNTHETASE-RELATED"/>
    <property type="match status" value="1"/>
</dbReference>
<dbReference type="PROSITE" id="PS01012">
    <property type="entry name" value="FOLYLPOLYGLU_SYNT_2"/>
    <property type="match status" value="1"/>
</dbReference>
<dbReference type="NCBIfam" id="TIGR01499">
    <property type="entry name" value="folC"/>
    <property type="match status" value="1"/>
</dbReference>
<dbReference type="PIRSF" id="PIRSF001563">
    <property type="entry name" value="Folylpolyglu_synth"/>
    <property type="match status" value="1"/>
</dbReference>
<evidence type="ECO:0000259" key="13">
    <source>
        <dbReference type="Pfam" id="PF08245"/>
    </source>
</evidence>
<keyword evidence="8" id="KW-0460">Magnesium</keyword>
<sequence>MDYQTALNFIQECTKFGIKLGLERIGEILRRMGHPEERFRAIHIAGTNGKGSTAVMYEALLREAGFRVGRFTSPHLSTYRERFVVDGELIGQSELAQLVTELQPVLAAVTADGFGSPTEFEVGTALAMQFFARHKVDLAVIEVGMGGRFDATNIIKPLFSVITHIALDHQQYLGDTLEKIAFEKAGIIKPGIPVVIGRQEPAIERYLMEIAESRRSPYRTASAVQVRRFTPGEAGTAVEYAHPRLGDLRLQLGLIGRHQVDNSLNVLAGLDFLETAGIATSPELLRSSLAKVRWPSRFERIEAVAPQKFYLDGAHNPDGVAALVETLQALYPGERVTLLIGILNNRPLPELAALFAQVAANVVTTTVPDPKSADPEELAELFRGLGIASVAEPDPRRALEQVRGSGSGIVVASGSLYLTGLLRSILLNMGDAIDETFNSGRRSVRERQN</sequence>
<dbReference type="Gene3D" id="3.90.190.20">
    <property type="entry name" value="Mur ligase, C-terminal domain"/>
    <property type="match status" value="1"/>
</dbReference>
<evidence type="ECO:0000256" key="8">
    <source>
        <dbReference type="ARBA" id="ARBA00022842"/>
    </source>
</evidence>
<dbReference type="GO" id="GO:0046872">
    <property type="term" value="F:metal ion binding"/>
    <property type="evidence" value="ECO:0007669"/>
    <property type="project" value="UniProtKB-KW"/>
</dbReference>
<evidence type="ECO:0000256" key="11">
    <source>
        <dbReference type="PIRNR" id="PIRNR001563"/>
    </source>
</evidence>
<dbReference type="InterPro" id="IPR036565">
    <property type="entry name" value="Mur-like_cat_sf"/>
</dbReference>
<feature type="domain" description="Mur ligase central" evidence="13">
    <location>
        <begin position="44"/>
        <end position="268"/>
    </location>
</feature>
<evidence type="ECO:0000313" key="14">
    <source>
        <dbReference type="EMBL" id="TCL62400.1"/>
    </source>
</evidence>
<dbReference type="EMBL" id="SLUN01000025">
    <property type="protein sequence ID" value="TCL62400.1"/>
    <property type="molecule type" value="Genomic_DNA"/>
</dbReference>
<evidence type="ECO:0000256" key="10">
    <source>
        <dbReference type="ARBA" id="ARBA00047493"/>
    </source>
</evidence>
<keyword evidence="15" id="KW-1185">Reference proteome</keyword>
<protein>
    <recommendedName>
        <fullName evidence="3">tetrahydrofolate synthase</fullName>
        <ecNumber evidence="3">6.3.2.17</ecNumber>
    </recommendedName>
    <alternativeName>
        <fullName evidence="9">Tetrahydrofolylpolyglutamate synthase</fullName>
    </alternativeName>
</protein>
<reference evidence="14 15" key="1">
    <citation type="submission" date="2019-03" db="EMBL/GenBank/DDBJ databases">
        <title>Genomic Encyclopedia of Type Strains, Phase IV (KMG-IV): sequencing the most valuable type-strain genomes for metagenomic binning, comparative biology and taxonomic classification.</title>
        <authorList>
            <person name="Goeker M."/>
        </authorList>
    </citation>
    <scope>NUCLEOTIDE SEQUENCE [LARGE SCALE GENOMIC DNA]</scope>
    <source>
        <strain evidence="14 15">LX-B</strain>
    </source>
</reference>
<comment type="similarity">
    <text evidence="2 11">Belongs to the folylpolyglutamate synthase family.</text>
</comment>
<dbReference type="GO" id="GO:0005737">
    <property type="term" value="C:cytoplasm"/>
    <property type="evidence" value="ECO:0007669"/>
    <property type="project" value="TreeGrafter"/>
</dbReference>
<feature type="domain" description="Mur ligase C-terminal" evidence="12">
    <location>
        <begin position="297"/>
        <end position="411"/>
    </location>
</feature>
<evidence type="ECO:0000259" key="12">
    <source>
        <dbReference type="Pfam" id="PF02875"/>
    </source>
</evidence>
<evidence type="ECO:0000256" key="9">
    <source>
        <dbReference type="ARBA" id="ARBA00030592"/>
    </source>
</evidence>
<keyword evidence="4 11" id="KW-0436">Ligase</keyword>
<evidence type="ECO:0000256" key="1">
    <source>
        <dbReference type="ARBA" id="ARBA00001946"/>
    </source>
</evidence>
<evidence type="ECO:0000256" key="6">
    <source>
        <dbReference type="ARBA" id="ARBA00022741"/>
    </source>
</evidence>
<dbReference type="InterPro" id="IPR013221">
    <property type="entry name" value="Mur_ligase_cen"/>
</dbReference>
<gene>
    <name evidence="14" type="ORF">EDC14_102519</name>
</gene>
<evidence type="ECO:0000256" key="2">
    <source>
        <dbReference type="ARBA" id="ARBA00008276"/>
    </source>
</evidence>
<dbReference type="EC" id="6.3.2.17" evidence="3"/>
<dbReference type="InterPro" id="IPR018109">
    <property type="entry name" value="Folylpolyglutamate_synth_CS"/>
</dbReference>
<dbReference type="SUPFAM" id="SSF53623">
    <property type="entry name" value="MurD-like peptide ligases, catalytic domain"/>
    <property type="match status" value="1"/>
</dbReference>
<dbReference type="OrthoDB" id="9809356at2"/>
<dbReference type="InterPro" id="IPR004101">
    <property type="entry name" value="Mur_ligase_C"/>
</dbReference>
<dbReference type="AlphaFoldDB" id="A0A4R1R9Y9"/>
<evidence type="ECO:0000256" key="5">
    <source>
        <dbReference type="ARBA" id="ARBA00022723"/>
    </source>
</evidence>
<dbReference type="FunFam" id="3.40.1190.10:FF:000011">
    <property type="entry name" value="Folylpolyglutamate synthase/dihydrofolate synthase"/>
    <property type="match status" value="1"/>
</dbReference>
<keyword evidence="7 11" id="KW-0067">ATP-binding</keyword>
<organism evidence="14 15">
    <name type="scientific">Hydrogenispora ethanolica</name>
    <dbReference type="NCBI Taxonomy" id="1082276"/>
    <lineage>
        <taxon>Bacteria</taxon>
        <taxon>Bacillati</taxon>
        <taxon>Bacillota</taxon>
        <taxon>Hydrogenispora</taxon>
    </lineage>
</organism>
<dbReference type="InterPro" id="IPR036615">
    <property type="entry name" value="Mur_ligase_C_dom_sf"/>
</dbReference>
<evidence type="ECO:0000256" key="3">
    <source>
        <dbReference type="ARBA" id="ARBA00013025"/>
    </source>
</evidence>
<dbReference type="PANTHER" id="PTHR11136">
    <property type="entry name" value="FOLYLPOLYGLUTAMATE SYNTHASE-RELATED"/>
    <property type="match status" value="1"/>
</dbReference>
<dbReference type="InterPro" id="IPR001645">
    <property type="entry name" value="Folylpolyglutamate_synth"/>
</dbReference>
<evidence type="ECO:0000256" key="4">
    <source>
        <dbReference type="ARBA" id="ARBA00022598"/>
    </source>
</evidence>
<comment type="caution">
    <text evidence="14">The sequence shown here is derived from an EMBL/GenBank/DDBJ whole genome shotgun (WGS) entry which is preliminary data.</text>
</comment>
<dbReference type="Pfam" id="PF08245">
    <property type="entry name" value="Mur_ligase_M"/>
    <property type="match status" value="1"/>
</dbReference>
<accession>A0A4R1R9Y9</accession>
<dbReference type="Proteomes" id="UP000295008">
    <property type="component" value="Unassembled WGS sequence"/>
</dbReference>
<dbReference type="SUPFAM" id="SSF53244">
    <property type="entry name" value="MurD-like peptide ligases, peptide-binding domain"/>
    <property type="match status" value="1"/>
</dbReference>
<dbReference type="GO" id="GO:0004326">
    <property type="term" value="F:tetrahydrofolylpolyglutamate synthase activity"/>
    <property type="evidence" value="ECO:0007669"/>
    <property type="project" value="UniProtKB-EC"/>
</dbReference>
<name>A0A4R1R9Y9_HYDET</name>
<comment type="cofactor">
    <cofactor evidence="1">
        <name>Mg(2+)</name>
        <dbReference type="ChEBI" id="CHEBI:18420"/>
    </cofactor>
</comment>
<dbReference type="Gene3D" id="3.40.1190.10">
    <property type="entry name" value="Mur-like, catalytic domain"/>
    <property type="match status" value="1"/>
</dbReference>
<evidence type="ECO:0000313" key="15">
    <source>
        <dbReference type="Proteomes" id="UP000295008"/>
    </source>
</evidence>
<dbReference type="GO" id="GO:0008841">
    <property type="term" value="F:dihydrofolate synthase activity"/>
    <property type="evidence" value="ECO:0007669"/>
    <property type="project" value="TreeGrafter"/>
</dbReference>
<keyword evidence="5" id="KW-0479">Metal-binding</keyword>
<dbReference type="RefSeq" id="WP_132015689.1">
    <property type="nucleotide sequence ID" value="NZ_SLUN01000025.1"/>
</dbReference>
<dbReference type="Pfam" id="PF02875">
    <property type="entry name" value="Mur_ligase_C"/>
    <property type="match status" value="1"/>
</dbReference>
<keyword evidence="6 11" id="KW-0547">Nucleotide-binding</keyword>